<evidence type="ECO:0000313" key="4">
    <source>
        <dbReference type="Proteomes" id="UP001187471"/>
    </source>
</evidence>
<evidence type="ECO:0000313" key="3">
    <source>
        <dbReference type="EMBL" id="KAK2985310.1"/>
    </source>
</evidence>
<gene>
    <name evidence="3" type="ORF">RJ640_024306</name>
</gene>
<feature type="domain" description="Reverse transcriptase Ty1/copia-type" evidence="2">
    <location>
        <begin position="35"/>
        <end position="113"/>
    </location>
</feature>
<name>A0AA88RMA4_9ASTE</name>
<sequence length="248" mass="28346">MVTLKYSGSNGVREHILRMNDMASQLKGLDMKISEDDILLASSDMHMLHETKNFMSKNFDMKDLGEASYVICIEIHRDRSREILGSSQRAYIDKVMKRFNMHNCAPTIGPILKGDKFSLLQCSRNQLEQDEMERIPYASAVGSLMYAQVCTRLDIAYVVGMLGRYQINPGMGHWKAVKKVMRYLQGTKDFMLTYRKSDNFEFFCKSPRVASNDLNRRSYVSNRLSSLSSGPRESVSSTDDFEDLGIVE</sequence>
<dbReference type="InterPro" id="IPR013103">
    <property type="entry name" value="RVT_2"/>
</dbReference>
<evidence type="ECO:0000256" key="1">
    <source>
        <dbReference type="SAM" id="MobiDB-lite"/>
    </source>
</evidence>
<reference evidence="3" key="1">
    <citation type="submission" date="2022-12" db="EMBL/GenBank/DDBJ databases">
        <title>Draft genome assemblies for two species of Escallonia (Escalloniales).</title>
        <authorList>
            <person name="Chanderbali A."/>
            <person name="Dervinis C."/>
            <person name="Anghel I."/>
            <person name="Soltis D."/>
            <person name="Soltis P."/>
            <person name="Zapata F."/>
        </authorList>
    </citation>
    <scope>NUCLEOTIDE SEQUENCE</scope>
    <source>
        <strain evidence="3">UCBG92.1500</strain>
        <tissue evidence="3">Leaf</tissue>
    </source>
</reference>
<accession>A0AA88RMA4</accession>
<dbReference type="EMBL" id="JAVXUO010001173">
    <property type="protein sequence ID" value="KAK2985310.1"/>
    <property type="molecule type" value="Genomic_DNA"/>
</dbReference>
<feature type="region of interest" description="Disordered" evidence="1">
    <location>
        <begin position="224"/>
        <end position="248"/>
    </location>
</feature>
<evidence type="ECO:0000259" key="2">
    <source>
        <dbReference type="Pfam" id="PF07727"/>
    </source>
</evidence>
<dbReference type="Proteomes" id="UP001187471">
    <property type="component" value="Unassembled WGS sequence"/>
</dbReference>
<keyword evidence="4" id="KW-1185">Reference proteome</keyword>
<feature type="compositionally biased region" description="Acidic residues" evidence="1">
    <location>
        <begin position="239"/>
        <end position="248"/>
    </location>
</feature>
<organism evidence="3 4">
    <name type="scientific">Escallonia rubra</name>
    <dbReference type="NCBI Taxonomy" id="112253"/>
    <lineage>
        <taxon>Eukaryota</taxon>
        <taxon>Viridiplantae</taxon>
        <taxon>Streptophyta</taxon>
        <taxon>Embryophyta</taxon>
        <taxon>Tracheophyta</taxon>
        <taxon>Spermatophyta</taxon>
        <taxon>Magnoliopsida</taxon>
        <taxon>eudicotyledons</taxon>
        <taxon>Gunneridae</taxon>
        <taxon>Pentapetalae</taxon>
        <taxon>asterids</taxon>
        <taxon>campanulids</taxon>
        <taxon>Escalloniales</taxon>
        <taxon>Escalloniaceae</taxon>
        <taxon>Escallonia</taxon>
    </lineage>
</organism>
<dbReference type="Pfam" id="PF07727">
    <property type="entry name" value="RVT_2"/>
    <property type="match status" value="1"/>
</dbReference>
<proteinExistence type="predicted"/>
<comment type="caution">
    <text evidence="3">The sequence shown here is derived from an EMBL/GenBank/DDBJ whole genome shotgun (WGS) entry which is preliminary data.</text>
</comment>
<dbReference type="PANTHER" id="PTHR11439:SF467">
    <property type="entry name" value="INTEGRASE CATALYTIC DOMAIN-CONTAINING PROTEIN"/>
    <property type="match status" value="1"/>
</dbReference>
<dbReference type="AlphaFoldDB" id="A0AA88RMA4"/>
<protein>
    <recommendedName>
        <fullName evidence="2">Reverse transcriptase Ty1/copia-type domain-containing protein</fullName>
    </recommendedName>
</protein>
<dbReference type="PANTHER" id="PTHR11439">
    <property type="entry name" value="GAG-POL-RELATED RETROTRANSPOSON"/>
    <property type="match status" value="1"/>
</dbReference>